<evidence type="ECO:0000256" key="1">
    <source>
        <dbReference type="SAM" id="MobiDB-lite"/>
    </source>
</evidence>
<dbReference type="STRING" id="1224163.B841_03630"/>
<proteinExistence type="predicted"/>
<dbReference type="PATRIC" id="fig|1224163.3.peg.729"/>
<feature type="compositionally biased region" description="Low complexity" evidence="1">
    <location>
        <begin position="36"/>
        <end position="65"/>
    </location>
</feature>
<accession>S5SSS9</accession>
<evidence type="ECO:0000256" key="2">
    <source>
        <dbReference type="SAM" id="SignalP"/>
    </source>
</evidence>
<organism evidence="3 4">
    <name type="scientific">Corynebacterium maris DSM 45190</name>
    <dbReference type="NCBI Taxonomy" id="1224163"/>
    <lineage>
        <taxon>Bacteria</taxon>
        <taxon>Bacillati</taxon>
        <taxon>Actinomycetota</taxon>
        <taxon>Actinomycetes</taxon>
        <taxon>Mycobacteriales</taxon>
        <taxon>Corynebacteriaceae</taxon>
        <taxon>Corynebacterium</taxon>
    </lineage>
</organism>
<dbReference type="RefSeq" id="WP_020934142.1">
    <property type="nucleotide sequence ID" value="NC_021915.1"/>
</dbReference>
<evidence type="ECO:0000313" key="3">
    <source>
        <dbReference type="EMBL" id="AGS34209.1"/>
    </source>
</evidence>
<keyword evidence="4" id="KW-1185">Reference proteome</keyword>
<dbReference type="OrthoDB" id="4426945at2"/>
<protein>
    <recommendedName>
        <fullName evidence="5">Beta-N-acetylhexosaminidase</fullName>
    </recommendedName>
</protein>
<dbReference type="AlphaFoldDB" id="S5SSS9"/>
<evidence type="ECO:0008006" key="5">
    <source>
        <dbReference type="Google" id="ProtNLM"/>
    </source>
</evidence>
<feature type="region of interest" description="Disordered" evidence="1">
    <location>
        <begin position="28"/>
        <end position="90"/>
    </location>
</feature>
<name>S5SSS9_9CORY</name>
<dbReference type="Proteomes" id="UP000015388">
    <property type="component" value="Chromosome"/>
</dbReference>
<sequence>MPHNRLTRTAVFAAAVALTAGLSACTDGGEVEETTAPETTAAQTSTSPDAAPTTSATPSTTPTTETETETESESPTSSPRGTHSTGGEDGLSENVAEAAERFGSLAPASLFEQFDDCTPTGLEGSYECSGPEVGQVQFFDSQSKAASTTQLLTELRSSRVVEDTGRHVVGWSTLGTTAVITVVDNELGLVMQQLVSSDIVEPEERIKELGLIEETEETTTSPSRDDASDAEFSNADERREA</sequence>
<reference evidence="3 4" key="1">
    <citation type="submission" date="2012-11" db="EMBL/GenBank/DDBJ databases">
        <title>The complete genome sequence of Corynebacterium maris Coryn-1 (=DSM 45190).</title>
        <authorList>
            <person name="Schaffert L."/>
            <person name="Albersmeier A."/>
            <person name="Kalinowski J."/>
            <person name="Ruckert C."/>
        </authorList>
    </citation>
    <scope>NUCLEOTIDE SEQUENCE [LARGE SCALE GENOMIC DNA]</scope>
    <source>
        <strain evidence="4">Coryn-1</strain>
    </source>
</reference>
<feature type="signal peptide" evidence="2">
    <location>
        <begin position="1"/>
        <end position="24"/>
    </location>
</feature>
<dbReference type="PROSITE" id="PS51257">
    <property type="entry name" value="PROKAR_LIPOPROTEIN"/>
    <property type="match status" value="1"/>
</dbReference>
<gene>
    <name evidence="3" type="ORF">B841_03630</name>
</gene>
<dbReference type="KEGG" id="cmd:B841_03630"/>
<dbReference type="HOGENOM" id="CLU_100513_0_0_11"/>
<keyword evidence="2" id="KW-0732">Signal</keyword>
<feature type="region of interest" description="Disordered" evidence="1">
    <location>
        <begin position="206"/>
        <end position="241"/>
    </location>
</feature>
<feature type="chain" id="PRO_5039680555" description="Beta-N-acetylhexosaminidase" evidence="2">
    <location>
        <begin position="25"/>
        <end position="241"/>
    </location>
</feature>
<dbReference type="EMBL" id="CP003924">
    <property type="protein sequence ID" value="AGS34209.1"/>
    <property type="molecule type" value="Genomic_DNA"/>
</dbReference>
<dbReference type="eggNOG" id="ENOG5030547">
    <property type="taxonomic scope" value="Bacteria"/>
</dbReference>
<evidence type="ECO:0000313" key="4">
    <source>
        <dbReference type="Proteomes" id="UP000015388"/>
    </source>
</evidence>